<dbReference type="Proteomes" id="UP000887579">
    <property type="component" value="Unplaced"/>
</dbReference>
<protein>
    <submittedName>
        <fullName evidence="2">N-acetylglucosamine-6-phosphate deacetylase</fullName>
    </submittedName>
</protein>
<dbReference type="WBParaSite" id="ES5_v2.g18603.t1">
    <property type="protein sequence ID" value="ES5_v2.g18603.t1"/>
    <property type="gene ID" value="ES5_v2.g18603"/>
</dbReference>
<accession>A0AC34FMP5</accession>
<evidence type="ECO:0000313" key="1">
    <source>
        <dbReference type="Proteomes" id="UP000887579"/>
    </source>
</evidence>
<name>A0AC34FMP5_9BILA</name>
<reference evidence="2" key="1">
    <citation type="submission" date="2022-11" db="UniProtKB">
        <authorList>
            <consortium name="WormBaseParasite"/>
        </authorList>
    </citation>
    <scope>IDENTIFICATION</scope>
</reference>
<proteinExistence type="predicted"/>
<evidence type="ECO:0000313" key="2">
    <source>
        <dbReference type="WBParaSite" id="ES5_v2.g18603.t1"/>
    </source>
</evidence>
<organism evidence="1 2">
    <name type="scientific">Panagrolaimus sp. ES5</name>
    <dbReference type="NCBI Taxonomy" id="591445"/>
    <lineage>
        <taxon>Eukaryota</taxon>
        <taxon>Metazoa</taxon>
        <taxon>Ecdysozoa</taxon>
        <taxon>Nematoda</taxon>
        <taxon>Chromadorea</taxon>
        <taxon>Rhabditida</taxon>
        <taxon>Tylenchina</taxon>
        <taxon>Panagrolaimomorpha</taxon>
        <taxon>Panagrolaimoidea</taxon>
        <taxon>Panagrolaimidae</taxon>
        <taxon>Panagrolaimus</taxon>
    </lineage>
</organism>
<sequence length="399" mass="43566">MYIPFHSNSLKTALDGKLLHFLNCKLLRNGELVDWDLLVLDGKVMNPEKMFFEEKRSADIKVDCNGMILSPGFIDIQLNEKNVNKVRLKILSTGVTSFCPTIITSDAQIYKKLLPYYKRQNGSQHGAGMLGIHLEGPFISSSKKGCHPVERIRTSFGDNPEDTFATVYGNLDNVDIISLAPELYGAIDAIKYLKSKGIIISLGHSSGGLDDAEKGIKAGATALTHLFNAMPSYHHRDPGLIGLLSSDVIKVDDFFYGIIADGIHTHDSALRMAYRTFPEGFTLVTDAIQALGLGDGLHCLGEQKILVRGRHATLVGEDTTAGSVSDMLTCVNHFIKATNCSIAEALKCATENPAKLLNIDKKKGTLCYGSDADFVLLDDTIKVYATFIGGQLVFLNNIH</sequence>